<accession>A0A6G7YPZ6</accession>
<dbReference type="Gene3D" id="3.40.710.10">
    <property type="entry name" value="DD-peptidase/beta-lactamase superfamily"/>
    <property type="match status" value="1"/>
</dbReference>
<reference evidence="3 4" key="1">
    <citation type="submission" date="2020-03" db="EMBL/GenBank/DDBJ databases">
        <title>Sphingomonas sp. nov., isolated from fish.</title>
        <authorList>
            <person name="Hyun D.-W."/>
            <person name="Bae J.-W."/>
        </authorList>
    </citation>
    <scope>NUCLEOTIDE SEQUENCE [LARGE SCALE GENOMIC DNA]</scope>
    <source>
        <strain evidence="3 4">HDW15B</strain>
    </source>
</reference>
<dbReference type="InterPro" id="IPR012338">
    <property type="entry name" value="Beta-lactam/transpept-like"/>
</dbReference>
<sequence length="435" mass="47693">MTRSILLLLSAIGLAMPASAHDAPVVRYTPYSLTTAAAPEEAGFDSQRLRRLRDYVGAMVDKGVFAGATTLLARRGKIVTFDTFGRQEVGGTPMRRDTIFRIYSMTKPITGVALMMLFEEGKFRLDDPISMHLPEFKDLKVITGFDGAGRPILEDAKRPPTIRELMDHNAGYGYGLSADSPTDKLYRANAALVAPSMDEFVRRASRLPLIFQPGSDYSYSLSVDIQGALVAKLSGRRFGDFLEQRLFRPLKMTDTAFFVPRDKLGRLAGFYNGVKDGKIQPAATVFGWPKPDSTVRPGFESGGAGLYSTTMDYARFCQMLLNGGELDGVRILSPATVALMSRNHLPDAVLAKGSGGFSRAQGFGLDVQVVADPVRQGGLMGEGTYSWGGAAGTWFWVDPTNEVIFVGMVQRFDYWQPDHPNRMASPLVYQALVRP</sequence>
<evidence type="ECO:0000256" key="1">
    <source>
        <dbReference type="SAM" id="SignalP"/>
    </source>
</evidence>
<dbReference type="InterPro" id="IPR050789">
    <property type="entry name" value="Diverse_Enzym_Activities"/>
</dbReference>
<dbReference type="KEGG" id="spii:G7077_07765"/>
<keyword evidence="1" id="KW-0732">Signal</keyword>
<feature type="domain" description="Beta-lactamase-related" evidence="2">
    <location>
        <begin position="53"/>
        <end position="414"/>
    </location>
</feature>
<proteinExistence type="predicted"/>
<keyword evidence="4" id="KW-1185">Reference proteome</keyword>
<feature type="signal peptide" evidence="1">
    <location>
        <begin position="1"/>
        <end position="20"/>
    </location>
</feature>
<dbReference type="EMBL" id="CP049869">
    <property type="protein sequence ID" value="QIK78806.1"/>
    <property type="molecule type" value="Genomic_DNA"/>
</dbReference>
<dbReference type="PANTHER" id="PTHR43283">
    <property type="entry name" value="BETA-LACTAMASE-RELATED"/>
    <property type="match status" value="1"/>
</dbReference>
<dbReference type="RefSeq" id="WP_166411197.1">
    <property type="nucleotide sequence ID" value="NZ_CP049869.1"/>
</dbReference>
<dbReference type="InterPro" id="IPR001466">
    <property type="entry name" value="Beta-lactam-related"/>
</dbReference>
<dbReference type="SUPFAM" id="SSF56601">
    <property type="entry name" value="beta-lactamase/transpeptidase-like"/>
    <property type="match status" value="1"/>
</dbReference>
<dbReference type="AlphaFoldDB" id="A0A6G7YPZ6"/>
<evidence type="ECO:0000313" key="4">
    <source>
        <dbReference type="Proteomes" id="UP000503222"/>
    </source>
</evidence>
<dbReference type="Proteomes" id="UP000503222">
    <property type="component" value="Chromosome"/>
</dbReference>
<evidence type="ECO:0000313" key="3">
    <source>
        <dbReference type="EMBL" id="QIK78806.1"/>
    </source>
</evidence>
<evidence type="ECO:0000259" key="2">
    <source>
        <dbReference type="Pfam" id="PF00144"/>
    </source>
</evidence>
<protein>
    <submittedName>
        <fullName evidence="3">Beta-lactamase family protein</fullName>
    </submittedName>
</protein>
<organism evidence="3 4">
    <name type="scientific">Sphingomonas piscis</name>
    <dbReference type="NCBI Taxonomy" id="2714943"/>
    <lineage>
        <taxon>Bacteria</taxon>
        <taxon>Pseudomonadati</taxon>
        <taxon>Pseudomonadota</taxon>
        <taxon>Alphaproteobacteria</taxon>
        <taxon>Sphingomonadales</taxon>
        <taxon>Sphingomonadaceae</taxon>
        <taxon>Sphingomonas</taxon>
    </lineage>
</organism>
<feature type="chain" id="PRO_5026159457" evidence="1">
    <location>
        <begin position="21"/>
        <end position="435"/>
    </location>
</feature>
<dbReference type="Pfam" id="PF00144">
    <property type="entry name" value="Beta-lactamase"/>
    <property type="match status" value="1"/>
</dbReference>
<gene>
    <name evidence="3" type="ORF">G7077_07765</name>
</gene>
<name>A0A6G7YPZ6_9SPHN</name>
<dbReference type="PANTHER" id="PTHR43283:SF3">
    <property type="entry name" value="BETA-LACTAMASE FAMILY PROTEIN (AFU_ORTHOLOGUE AFUA_5G07500)"/>
    <property type="match status" value="1"/>
</dbReference>